<comment type="subcellular location">
    <subcellularLocation>
        <location evidence="1">Nucleus inner membrane</location>
        <topology evidence="1">Multi-pass membrane protein</topology>
        <orientation evidence="1">Nucleoplasmic side</orientation>
    </subcellularLocation>
</comment>
<evidence type="ECO:0000256" key="8">
    <source>
        <dbReference type="SAM" id="Phobius"/>
    </source>
</evidence>
<accession>A0A485LBW8</accession>
<evidence type="ECO:0000256" key="5">
    <source>
        <dbReference type="ARBA" id="ARBA00022989"/>
    </source>
</evidence>
<sequence length="578" mass="65986">MLTQVLVPVLVALCSTLMYFAAITPSGDAWSTTWIETAEDKNDNVTWLNEGTKDTYRLQEFGESKSYCFLPNASLPFRVDSLNDLRHPYIVQWLSQYKEVHGWIEEASPYLSHLQQYVGQIQPWMWGWSDLRVLIDSEYKSKLSFSYKTPASSFCFFLEHMKESTYPYVRDYVPDVLLYVFSNGGEFMRSYCEGCSNGCMLPCEDGFGPNFCIATLSPYQYPCVTVTGPATGMLSSQAHISFTTQFQSGKPTPSTQILRCGIAEYLESVVVSLKYGLNLMSGYFLYFFSFHLARSRLFHYLLGAAIGVVCSVALLLYQLYKQSQSTLRLLPGSSFIQSASLLTTVAFPVTGLMLLPTLYSILQWALGLLFQFWMIEEVVGIPHLGKLYFLFFGLVGMVLVWWFQWWAAPVAGTPSDEQEEYDEDGILEDIRRMEAEDALLPDNQLRLARSLQVFAIMLLFQSTSSTLLSWVFVLVALLWSFLEALYAHMYYWYWSETPGLHSTLITTDEFAAQGKTETEKALAELRKYLKENPEVAEDVREENEVRLRRFMNGRDHMETSNRGQKPAPPASSSWCCIQ</sequence>
<dbReference type="AlphaFoldDB" id="A0A485LBW8"/>
<feature type="transmembrane region" description="Helical" evidence="8">
    <location>
        <begin position="387"/>
        <end position="407"/>
    </location>
</feature>
<dbReference type="EMBL" id="CAADRA010006461">
    <property type="protein sequence ID" value="VFT95789.1"/>
    <property type="molecule type" value="Genomic_DNA"/>
</dbReference>
<evidence type="ECO:0000256" key="4">
    <source>
        <dbReference type="ARBA" id="ARBA00022729"/>
    </source>
</evidence>
<protein>
    <submittedName>
        <fullName evidence="11">Aste57867_19064 protein</fullName>
    </submittedName>
</protein>
<proteinExistence type="inferred from homology"/>
<keyword evidence="6 8" id="KW-0472">Membrane</keyword>
<evidence type="ECO:0000313" key="11">
    <source>
        <dbReference type="EMBL" id="VFT95789.1"/>
    </source>
</evidence>
<reference evidence="11 12" key="1">
    <citation type="submission" date="2019-03" db="EMBL/GenBank/DDBJ databases">
        <authorList>
            <person name="Gaulin E."/>
            <person name="Dumas B."/>
        </authorList>
    </citation>
    <scope>NUCLEOTIDE SEQUENCE [LARGE SCALE GENOMIC DNA]</scope>
    <source>
        <strain evidence="11">CBS 568.67</strain>
    </source>
</reference>
<name>A0A485LBW8_9STRA</name>
<keyword evidence="12" id="KW-1185">Reference proteome</keyword>
<feature type="transmembrane region" description="Helical" evidence="8">
    <location>
        <begin position="353"/>
        <end position="375"/>
    </location>
</feature>
<organism evidence="11 12">
    <name type="scientific">Aphanomyces stellatus</name>
    <dbReference type="NCBI Taxonomy" id="120398"/>
    <lineage>
        <taxon>Eukaryota</taxon>
        <taxon>Sar</taxon>
        <taxon>Stramenopiles</taxon>
        <taxon>Oomycota</taxon>
        <taxon>Saprolegniomycetes</taxon>
        <taxon>Saprolegniales</taxon>
        <taxon>Verrucalvaceae</taxon>
        <taxon>Aphanomyces</taxon>
    </lineage>
</organism>
<keyword evidence="4 9" id="KW-0732">Signal</keyword>
<comment type="similarity">
    <text evidence="2">Belongs to the NEMP family.</text>
</comment>
<reference evidence="10" key="2">
    <citation type="submission" date="2019-06" db="EMBL/GenBank/DDBJ databases">
        <title>Genomics analysis of Aphanomyces spp. identifies a new class of oomycete effector associated with host adaptation.</title>
        <authorList>
            <person name="Gaulin E."/>
        </authorList>
    </citation>
    <scope>NUCLEOTIDE SEQUENCE</scope>
    <source>
        <strain evidence="10">CBS 578.67</strain>
    </source>
</reference>
<evidence type="ECO:0000313" key="12">
    <source>
        <dbReference type="Proteomes" id="UP000332933"/>
    </source>
</evidence>
<dbReference type="Pfam" id="PF10225">
    <property type="entry name" value="NEMP"/>
    <property type="match status" value="1"/>
</dbReference>
<keyword evidence="3 8" id="KW-0812">Transmembrane</keyword>
<evidence type="ECO:0000256" key="9">
    <source>
        <dbReference type="SAM" id="SignalP"/>
    </source>
</evidence>
<evidence type="ECO:0000256" key="2">
    <source>
        <dbReference type="ARBA" id="ARBA00005748"/>
    </source>
</evidence>
<dbReference type="Proteomes" id="UP000332933">
    <property type="component" value="Unassembled WGS sequence"/>
</dbReference>
<dbReference type="PANTHER" id="PTHR13598:SF1">
    <property type="entry name" value="AT07567P-RELATED"/>
    <property type="match status" value="1"/>
</dbReference>
<evidence type="ECO:0000256" key="7">
    <source>
        <dbReference type="ARBA" id="ARBA00023242"/>
    </source>
</evidence>
<feature type="transmembrane region" description="Helical" evidence="8">
    <location>
        <begin position="467"/>
        <end position="486"/>
    </location>
</feature>
<dbReference type="PANTHER" id="PTHR13598">
    <property type="entry name" value="AT07567P-RELATED"/>
    <property type="match status" value="1"/>
</dbReference>
<evidence type="ECO:0000313" key="10">
    <source>
        <dbReference type="EMBL" id="KAF0689507.1"/>
    </source>
</evidence>
<feature type="signal peptide" evidence="9">
    <location>
        <begin position="1"/>
        <end position="29"/>
    </location>
</feature>
<evidence type="ECO:0000256" key="1">
    <source>
        <dbReference type="ARBA" id="ARBA00004575"/>
    </source>
</evidence>
<dbReference type="EMBL" id="VJMH01006440">
    <property type="protein sequence ID" value="KAF0689507.1"/>
    <property type="molecule type" value="Genomic_DNA"/>
</dbReference>
<gene>
    <name evidence="11" type="primary">Aste57867_19064</name>
    <name evidence="10" type="ORF">As57867_019000</name>
    <name evidence="11" type="ORF">ASTE57867_19064</name>
</gene>
<keyword evidence="5 8" id="KW-1133">Transmembrane helix</keyword>
<dbReference type="InterPro" id="IPR019358">
    <property type="entry name" value="NEMP_fam"/>
</dbReference>
<feature type="transmembrane region" description="Helical" evidence="8">
    <location>
        <begin position="297"/>
        <end position="317"/>
    </location>
</feature>
<dbReference type="OrthoDB" id="509138at2759"/>
<evidence type="ECO:0000256" key="6">
    <source>
        <dbReference type="ARBA" id="ARBA00023136"/>
    </source>
</evidence>
<dbReference type="GO" id="GO:0005637">
    <property type="term" value="C:nuclear inner membrane"/>
    <property type="evidence" value="ECO:0007669"/>
    <property type="project" value="UniProtKB-SubCell"/>
</dbReference>
<feature type="chain" id="PRO_5036116430" evidence="9">
    <location>
        <begin position="30"/>
        <end position="578"/>
    </location>
</feature>
<keyword evidence="7" id="KW-0539">Nucleus</keyword>
<evidence type="ECO:0000256" key="3">
    <source>
        <dbReference type="ARBA" id="ARBA00022692"/>
    </source>
</evidence>